<accession>A0A7V8NRP4</accession>
<dbReference type="EMBL" id="JACDQQ010001407">
    <property type="protein sequence ID" value="MBA0086225.1"/>
    <property type="molecule type" value="Genomic_DNA"/>
</dbReference>
<dbReference type="AlphaFoldDB" id="A0A7V8NRP4"/>
<name>A0A7V8NRP4_9BACT</name>
<organism evidence="1 2">
    <name type="scientific">Candidatus Acidiferrum panamense</name>
    <dbReference type="NCBI Taxonomy" id="2741543"/>
    <lineage>
        <taxon>Bacteria</taxon>
        <taxon>Pseudomonadati</taxon>
        <taxon>Acidobacteriota</taxon>
        <taxon>Terriglobia</taxon>
        <taxon>Candidatus Acidiferrales</taxon>
        <taxon>Candidatus Acidiferrum</taxon>
    </lineage>
</organism>
<proteinExistence type="predicted"/>
<evidence type="ECO:0000313" key="1">
    <source>
        <dbReference type="EMBL" id="MBA0086225.1"/>
    </source>
</evidence>
<sequence length="91" mass="10105">VSAGKDANGHTIFKAERSKVTIQEVIAEEGPRLPGVDKSQREFNTGLVIVVQHGKKPSNELIERAEGIRRQWIEYFSITTGRRASMTASPQ</sequence>
<evidence type="ECO:0000313" key="2">
    <source>
        <dbReference type="Proteomes" id="UP000567293"/>
    </source>
</evidence>
<reference evidence="1" key="1">
    <citation type="submission" date="2020-06" db="EMBL/GenBank/DDBJ databases">
        <title>Legume-microbial interactions unlock mineral nutrients during tropical forest succession.</title>
        <authorList>
            <person name="Epihov D.Z."/>
        </authorList>
    </citation>
    <scope>NUCLEOTIDE SEQUENCE [LARGE SCALE GENOMIC DNA]</scope>
    <source>
        <strain evidence="1">Pan2503</strain>
    </source>
</reference>
<protein>
    <submittedName>
        <fullName evidence="1">Uncharacterized protein</fullName>
    </submittedName>
</protein>
<gene>
    <name evidence="1" type="ORF">HRJ53_14660</name>
</gene>
<comment type="caution">
    <text evidence="1">The sequence shown here is derived from an EMBL/GenBank/DDBJ whole genome shotgun (WGS) entry which is preliminary data.</text>
</comment>
<keyword evidence="2" id="KW-1185">Reference proteome</keyword>
<dbReference type="Proteomes" id="UP000567293">
    <property type="component" value="Unassembled WGS sequence"/>
</dbReference>
<feature type="non-terminal residue" evidence="1">
    <location>
        <position position="1"/>
    </location>
</feature>